<dbReference type="PANTHER" id="PTHR23417">
    <property type="entry name" value="3-DEOXY-D-MANNO-OCTULOSONIC-ACID TRANSFERASE/TRNA GUANINE-N 7 - -METHYLTRANSFERASE"/>
    <property type="match status" value="1"/>
</dbReference>
<evidence type="ECO:0000313" key="10">
    <source>
        <dbReference type="EMBL" id="GKX30249.1"/>
    </source>
</evidence>
<evidence type="ECO:0000256" key="8">
    <source>
        <dbReference type="ARBA" id="ARBA00060767"/>
    </source>
</evidence>
<comment type="function">
    <text evidence="2 9">Catalyzes the formation of N(7)-methylguanine at position 46 (m7G46) in tRNA.</text>
</comment>
<dbReference type="GO" id="GO:0008176">
    <property type="term" value="F:tRNA (guanine(46)-N7)-methyltransferase activity"/>
    <property type="evidence" value="ECO:0007669"/>
    <property type="project" value="UniProtKB-UniRule"/>
</dbReference>
<dbReference type="AlphaFoldDB" id="A0A9W5YE33"/>
<feature type="binding site" evidence="9">
    <location>
        <position position="68"/>
    </location>
    <ligand>
        <name>S-adenosyl-L-methionine</name>
        <dbReference type="ChEBI" id="CHEBI:59789"/>
    </ligand>
</feature>
<dbReference type="PANTHER" id="PTHR23417:SF14">
    <property type="entry name" value="PENTACOTRIPEPTIDE-REPEAT REGION OF PRORP DOMAIN-CONTAINING PROTEIN"/>
    <property type="match status" value="1"/>
</dbReference>
<keyword evidence="6 9" id="KW-0819">tRNA processing</keyword>
<dbReference type="RefSeq" id="WP_281816261.1">
    <property type="nucleotide sequence ID" value="NZ_BRLB01000008.1"/>
</dbReference>
<feature type="binding site" evidence="9">
    <location>
        <position position="117"/>
    </location>
    <ligand>
        <name>S-adenosyl-L-methionine</name>
        <dbReference type="ChEBI" id="CHEBI:59789"/>
    </ligand>
</feature>
<evidence type="ECO:0000256" key="7">
    <source>
        <dbReference type="ARBA" id="ARBA00060552"/>
    </source>
</evidence>
<comment type="similarity">
    <text evidence="8 9">Belongs to the class I-like SAM-binding methyltransferase superfamily. TrmB family.</text>
</comment>
<gene>
    <name evidence="9 10" type="primary">trmB</name>
    <name evidence="10" type="ORF">SH1V18_27290</name>
</gene>
<protein>
    <recommendedName>
        <fullName evidence="9">tRNA (guanine-N(7)-)-methyltransferase</fullName>
        <ecNumber evidence="9">2.1.1.33</ecNumber>
    </recommendedName>
    <alternativeName>
        <fullName evidence="9">tRNA (guanine(46)-N(7))-methyltransferase</fullName>
    </alternativeName>
    <alternativeName>
        <fullName evidence="9">tRNA(m7G46)-methyltransferase</fullName>
    </alternativeName>
</protein>
<dbReference type="Gene3D" id="3.40.50.150">
    <property type="entry name" value="Vaccinia Virus protein VP39"/>
    <property type="match status" value="1"/>
</dbReference>
<dbReference type="HAMAP" id="MF_01057">
    <property type="entry name" value="tRNA_methyltr_TrmB"/>
    <property type="match status" value="1"/>
</dbReference>
<comment type="catalytic activity">
    <reaction evidence="1 9">
        <text>guanosine(46) in tRNA + S-adenosyl-L-methionine = N(7)-methylguanosine(46) in tRNA + S-adenosyl-L-homocysteine</text>
        <dbReference type="Rhea" id="RHEA:42708"/>
        <dbReference type="Rhea" id="RHEA-COMP:10188"/>
        <dbReference type="Rhea" id="RHEA-COMP:10189"/>
        <dbReference type="ChEBI" id="CHEBI:57856"/>
        <dbReference type="ChEBI" id="CHEBI:59789"/>
        <dbReference type="ChEBI" id="CHEBI:74269"/>
        <dbReference type="ChEBI" id="CHEBI:74480"/>
        <dbReference type="EC" id="2.1.1.33"/>
    </reaction>
</comment>
<dbReference type="InterPro" id="IPR003358">
    <property type="entry name" value="tRNA_(Gua-N-7)_MeTrfase_Trmb"/>
</dbReference>
<comment type="caution">
    <text evidence="10">The sequence shown here is derived from an EMBL/GenBank/DDBJ whole genome shotgun (WGS) entry which is preliminary data.</text>
</comment>
<dbReference type="Pfam" id="PF02390">
    <property type="entry name" value="Methyltransf_4"/>
    <property type="match status" value="1"/>
</dbReference>
<feature type="binding site" evidence="9">
    <location>
        <position position="121"/>
    </location>
    <ligand>
        <name>substrate</name>
    </ligand>
</feature>
<keyword evidence="3 9" id="KW-0489">Methyltransferase</keyword>
<evidence type="ECO:0000256" key="5">
    <source>
        <dbReference type="ARBA" id="ARBA00022691"/>
    </source>
</evidence>
<dbReference type="NCBIfam" id="TIGR00091">
    <property type="entry name" value="tRNA (guanosine(46)-N7)-methyltransferase TrmB"/>
    <property type="match status" value="1"/>
</dbReference>
<evidence type="ECO:0000256" key="1">
    <source>
        <dbReference type="ARBA" id="ARBA00000142"/>
    </source>
</evidence>
<feature type="binding site" evidence="9">
    <location>
        <begin position="191"/>
        <end position="194"/>
    </location>
    <ligand>
        <name>substrate</name>
    </ligand>
</feature>
<feature type="binding site" evidence="9">
    <location>
        <position position="153"/>
    </location>
    <ligand>
        <name>substrate</name>
    </ligand>
</feature>
<dbReference type="Proteomes" id="UP001144256">
    <property type="component" value="Unassembled WGS sequence"/>
</dbReference>
<feature type="binding site" evidence="9">
    <location>
        <position position="43"/>
    </location>
    <ligand>
        <name>S-adenosyl-L-methionine</name>
        <dbReference type="ChEBI" id="CHEBI:59789"/>
    </ligand>
</feature>
<dbReference type="InterPro" id="IPR029063">
    <property type="entry name" value="SAM-dependent_MTases_sf"/>
</dbReference>
<dbReference type="GO" id="GO:0043527">
    <property type="term" value="C:tRNA methyltransferase complex"/>
    <property type="evidence" value="ECO:0007669"/>
    <property type="project" value="TreeGrafter"/>
</dbReference>
<proteinExistence type="inferred from homology"/>
<dbReference type="EMBL" id="BRLB01000008">
    <property type="protein sequence ID" value="GKX30249.1"/>
    <property type="molecule type" value="Genomic_DNA"/>
</dbReference>
<organism evidence="10 11">
    <name type="scientific">Vallitalea longa</name>
    <dbReference type="NCBI Taxonomy" id="2936439"/>
    <lineage>
        <taxon>Bacteria</taxon>
        <taxon>Bacillati</taxon>
        <taxon>Bacillota</taxon>
        <taxon>Clostridia</taxon>
        <taxon>Lachnospirales</taxon>
        <taxon>Vallitaleaceae</taxon>
        <taxon>Vallitalea</taxon>
    </lineage>
</organism>
<evidence type="ECO:0000256" key="9">
    <source>
        <dbReference type="HAMAP-Rule" id="MF_01057"/>
    </source>
</evidence>
<keyword evidence="5 9" id="KW-0949">S-adenosyl-L-methionine</keyword>
<sequence length="215" mass="25516">MRLRNVKDSDKKISIHPKVVKNEKNYKGKWNKIFNNDNPIHIEIGMGKGKFITTLAKNNPNINYIGFEKFTKVLVRALKNLEEEDLRNVLVIRMDAEEILDVFQEGEIDRIYLNFSDPWPKDRHDKRRLTHHNFLEKYEKILSPDGRICFKTDNKDLFEFSLEEIEKYGWKVEKVTRDLHSNDNGEDNIMTEYEEKFVSMGIPISRLEAVKERLS</sequence>
<comment type="caution">
    <text evidence="9">Lacks conserved residue(s) required for the propagation of feature annotation.</text>
</comment>
<dbReference type="SUPFAM" id="SSF53335">
    <property type="entry name" value="S-adenosyl-L-methionine-dependent methyltransferases"/>
    <property type="match status" value="1"/>
</dbReference>
<evidence type="ECO:0000256" key="6">
    <source>
        <dbReference type="ARBA" id="ARBA00022694"/>
    </source>
</evidence>
<keyword evidence="4 9" id="KW-0808">Transferase</keyword>
<dbReference type="EC" id="2.1.1.33" evidence="9"/>
<dbReference type="CDD" id="cd02440">
    <property type="entry name" value="AdoMet_MTases"/>
    <property type="match status" value="1"/>
</dbReference>
<name>A0A9W5YE33_9FIRM</name>
<evidence type="ECO:0000256" key="2">
    <source>
        <dbReference type="ARBA" id="ARBA00003015"/>
    </source>
</evidence>
<dbReference type="FunFam" id="3.40.50.150:FF:000035">
    <property type="entry name" value="tRNA (guanine-N(7)-)-methyltransferase"/>
    <property type="match status" value="1"/>
</dbReference>
<evidence type="ECO:0000256" key="3">
    <source>
        <dbReference type="ARBA" id="ARBA00022603"/>
    </source>
</evidence>
<dbReference type="PROSITE" id="PS51625">
    <property type="entry name" value="SAM_MT_TRMB"/>
    <property type="match status" value="1"/>
</dbReference>
<evidence type="ECO:0000313" key="11">
    <source>
        <dbReference type="Proteomes" id="UP001144256"/>
    </source>
</evidence>
<accession>A0A9W5YE33</accession>
<comment type="pathway">
    <text evidence="7 9">tRNA modification; N(7)-methylguanine-tRNA biosynthesis.</text>
</comment>
<dbReference type="InterPro" id="IPR055361">
    <property type="entry name" value="tRNA_methyltr_TrmB_bact"/>
</dbReference>
<reference evidence="10" key="1">
    <citation type="submission" date="2022-06" db="EMBL/GenBank/DDBJ databases">
        <title>Vallitalea longa sp. nov., an anaerobic bacterium isolated from marine sediment.</title>
        <authorList>
            <person name="Hirano S."/>
            <person name="Terahara T."/>
            <person name="Mori K."/>
            <person name="Hamada M."/>
            <person name="Matsumoto R."/>
            <person name="Kobayashi T."/>
        </authorList>
    </citation>
    <scope>NUCLEOTIDE SEQUENCE</scope>
    <source>
        <strain evidence="10">SH18-1</strain>
    </source>
</reference>
<keyword evidence="11" id="KW-1185">Reference proteome</keyword>
<evidence type="ECO:0000256" key="4">
    <source>
        <dbReference type="ARBA" id="ARBA00022679"/>
    </source>
</evidence>
<feature type="binding site" evidence="9">
    <location>
        <position position="95"/>
    </location>
    <ligand>
        <name>S-adenosyl-L-methionine</name>
        <dbReference type="ChEBI" id="CHEBI:59789"/>
    </ligand>
</feature>
<dbReference type="NCBIfam" id="NF001080">
    <property type="entry name" value="PRK00121.2-2"/>
    <property type="match status" value="1"/>
</dbReference>